<dbReference type="GO" id="GO:0003959">
    <property type="term" value="F:NADPH dehydrogenase activity"/>
    <property type="evidence" value="ECO:0007669"/>
    <property type="project" value="InterPro"/>
</dbReference>
<evidence type="ECO:0000313" key="7">
    <source>
        <dbReference type="EMBL" id="SDC25650.1"/>
    </source>
</evidence>
<dbReference type="AlphaFoldDB" id="A0A1G6K3T0"/>
<organism evidence="7 8">
    <name type="scientific">Melghirimyces thermohalophilus</name>
    <dbReference type="NCBI Taxonomy" id="1236220"/>
    <lineage>
        <taxon>Bacteria</taxon>
        <taxon>Bacillati</taxon>
        <taxon>Bacillota</taxon>
        <taxon>Bacilli</taxon>
        <taxon>Bacillales</taxon>
        <taxon>Thermoactinomycetaceae</taxon>
        <taxon>Melghirimyces</taxon>
    </lineage>
</organism>
<evidence type="ECO:0000313" key="8">
    <source>
        <dbReference type="Proteomes" id="UP000199387"/>
    </source>
</evidence>
<dbReference type="InterPro" id="IPR013785">
    <property type="entry name" value="Aldolase_TIM"/>
</dbReference>
<dbReference type="OrthoDB" id="9772736at2"/>
<dbReference type="GO" id="GO:0010181">
    <property type="term" value="F:FMN binding"/>
    <property type="evidence" value="ECO:0007669"/>
    <property type="project" value="InterPro"/>
</dbReference>
<evidence type="ECO:0000256" key="3">
    <source>
        <dbReference type="ARBA" id="ARBA00022643"/>
    </source>
</evidence>
<keyword evidence="3" id="KW-0288">FMN</keyword>
<accession>A0A1G6K3T0</accession>
<proteinExistence type="predicted"/>
<dbReference type="SMR" id="A0A1G6K3T0"/>
<dbReference type="STRING" id="1236220.SAMN04488112_10557"/>
<dbReference type="SUPFAM" id="SSF51395">
    <property type="entry name" value="FMN-linked oxidoreductases"/>
    <property type="match status" value="1"/>
</dbReference>
<keyword evidence="4" id="KW-0521">NADP</keyword>
<dbReference type="InterPro" id="IPR001155">
    <property type="entry name" value="OxRdtase_FMN_N"/>
</dbReference>
<evidence type="ECO:0000256" key="1">
    <source>
        <dbReference type="ARBA" id="ARBA00001917"/>
    </source>
</evidence>
<keyword evidence="2" id="KW-0285">Flavoprotein</keyword>
<dbReference type="InterPro" id="IPR044152">
    <property type="entry name" value="YqjM-like"/>
</dbReference>
<evidence type="ECO:0000256" key="5">
    <source>
        <dbReference type="ARBA" id="ARBA00023002"/>
    </source>
</evidence>
<dbReference type="PANTHER" id="PTHR43303">
    <property type="entry name" value="NADPH DEHYDROGENASE C23G7.10C-RELATED"/>
    <property type="match status" value="1"/>
</dbReference>
<comment type="cofactor">
    <cofactor evidence="1">
        <name>FMN</name>
        <dbReference type="ChEBI" id="CHEBI:58210"/>
    </cofactor>
</comment>
<dbReference type="CDD" id="cd02932">
    <property type="entry name" value="OYE_YqiM_FMN"/>
    <property type="match status" value="1"/>
</dbReference>
<dbReference type="PANTHER" id="PTHR43303:SF4">
    <property type="entry name" value="NADPH DEHYDROGENASE C23G7.10C-RELATED"/>
    <property type="match status" value="1"/>
</dbReference>
<dbReference type="GO" id="GO:0050661">
    <property type="term" value="F:NADP binding"/>
    <property type="evidence" value="ECO:0007669"/>
    <property type="project" value="InterPro"/>
</dbReference>
<feature type="domain" description="NADH:flavin oxidoreductase/NADH oxidase N-terminal" evidence="6">
    <location>
        <begin position="5"/>
        <end position="343"/>
    </location>
</feature>
<sequence>MNRHLFSPLILKGITLRNRIGVSPMCQYSAEDGTPNDWHLVHLGSRAVGGAGLVIAEATAVEPRGRISPEDLGLYKEKHMEPFRRITDFIRKQGAVPGIQLAHAGRKASTYSPWKQREFGVSVPDQDGGWEVVGPSALPFADDHRTPKELSTDEIKEIQEAFRSATARAREAGFEWMEFHAAHGYLAHSFYSPLSNQRTDAYGGSFDNRIRFVLETVRLMRKEWPEELPFTVRLSCTDWVDGGWTLEDSVALSKRLKEEGVDLIDCSSGGNTPNPNIPVGAGYQVPFAETIRQSADIATAAVGMITQGMQADDIIRNGRADLVLLARELLRDPHWPLRAAHEVHQREALPVPPQYERGWN</sequence>
<keyword evidence="8" id="KW-1185">Reference proteome</keyword>
<dbReference type="Proteomes" id="UP000199387">
    <property type="component" value="Unassembled WGS sequence"/>
</dbReference>
<dbReference type="Gene3D" id="3.20.20.70">
    <property type="entry name" value="Aldolase class I"/>
    <property type="match status" value="1"/>
</dbReference>
<protein>
    <submittedName>
        <fullName evidence="7">2,4-dienoyl-CoA reductase</fullName>
    </submittedName>
</protein>
<gene>
    <name evidence="7" type="ORF">SAMN04488112_10557</name>
</gene>
<reference evidence="7 8" key="1">
    <citation type="submission" date="2016-10" db="EMBL/GenBank/DDBJ databases">
        <authorList>
            <person name="de Groot N.N."/>
        </authorList>
    </citation>
    <scope>NUCLEOTIDE SEQUENCE [LARGE SCALE GENOMIC DNA]</scope>
    <source>
        <strain evidence="7 8">DSM 45514</strain>
    </source>
</reference>
<dbReference type="EMBL" id="FMZA01000005">
    <property type="protein sequence ID" value="SDC25650.1"/>
    <property type="molecule type" value="Genomic_DNA"/>
</dbReference>
<dbReference type="RefSeq" id="WP_143003462.1">
    <property type="nucleotide sequence ID" value="NZ_FMZA01000005.1"/>
</dbReference>
<evidence type="ECO:0000259" key="6">
    <source>
        <dbReference type="Pfam" id="PF00724"/>
    </source>
</evidence>
<name>A0A1G6K3T0_9BACL</name>
<evidence type="ECO:0000256" key="2">
    <source>
        <dbReference type="ARBA" id="ARBA00022630"/>
    </source>
</evidence>
<keyword evidence="5" id="KW-0560">Oxidoreductase</keyword>
<dbReference type="Pfam" id="PF00724">
    <property type="entry name" value="Oxidored_FMN"/>
    <property type="match status" value="1"/>
</dbReference>
<evidence type="ECO:0000256" key="4">
    <source>
        <dbReference type="ARBA" id="ARBA00022857"/>
    </source>
</evidence>